<keyword evidence="4" id="KW-0808">Transferase</keyword>
<reference evidence="12 13" key="1">
    <citation type="submission" date="2019-11" db="EMBL/GenBank/DDBJ databases">
        <title>Type strains purchased from KCTC, JCM and DSMZ.</title>
        <authorList>
            <person name="Lu H."/>
        </authorList>
    </citation>
    <scope>NUCLEOTIDE SEQUENCE [LARGE SCALE GENOMIC DNA]</scope>
    <source>
        <strain evidence="12 13">KCTC 22382</strain>
    </source>
</reference>
<evidence type="ECO:0000313" key="13">
    <source>
        <dbReference type="Proteomes" id="UP000475582"/>
    </source>
</evidence>
<dbReference type="InterPro" id="IPR003594">
    <property type="entry name" value="HATPase_dom"/>
</dbReference>
<evidence type="ECO:0000259" key="10">
    <source>
        <dbReference type="PROSITE" id="PS50112"/>
    </source>
</evidence>
<dbReference type="NCBIfam" id="TIGR00229">
    <property type="entry name" value="sensory_box"/>
    <property type="match status" value="1"/>
</dbReference>
<dbReference type="InterPro" id="IPR035965">
    <property type="entry name" value="PAS-like_dom_sf"/>
</dbReference>
<protein>
    <recommendedName>
        <fullName evidence="2">histidine kinase</fullName>
        <ecNumber evidence="2">2.7.13.3</ecNumber>
    </recommendedName>
</protein>
<dbReference type="SMART" id="SM00091">
    <property type="entry name" value="PAS"/>
    <property type="match status" value="2"/>
</dbReference>
<proteinExistence type="predicted"/>
<keyword evidence="3" id="KW-0597">Phosphoprotein</keyword>
<evidence type="ECO:0000259" key="11">
    <source>
        <dbReference type="PROSITE" id="PS50113"/>
    </source>
</evidence>
<dbReference type="EC" id="2.7.13.3" evidence="2"/>
<dbReference type="PANTHER" id="PTHR24421">
    <property type="entry name" value="NITRATE/NITRITE SENSOR PROTEIN NARX-RELATED"/>
    <property type="match status" value="1"/>
</dbReference>
<evidence type="ECO:0000313" key="12">
    <source>
        <dbReference type="EMBL" id="MTV39690.1"/>
    </source>
</evidence>
<feature type="domain" description="PAS" evidence="10">
    <location>
        <begin position="70"/>
        <end position="140"/>
    </location>
</feature>
<comment type="catalytic activity">
    <reaction evidence="1">
        <text>ATP + protein L-histidine = ADP + protein N-phospho-L-histidine.</text>
        <dbReference type="EC" id="2.7.13.3"/>
    </reaction>
</comment>
<evidence type="ECO:0000256" key="1">
    <source>
        <dbReference type="ARBA" id="ARBA00000085"/>
    </source>
</evidence>
<dbReference type="CDD" id="cd00130">
    <property type="entry name" value="PAS"/>
    <property type="match status" value="2"/>
</dbReference>
<dbReference type="EMBL" id="WNKY01000022">
    <property type="protein sequence ID" value="MTV39690.1"/>
    <property type="molecule type" value="Genomic_DNA"/>
</dbReference>
<dbReference type="PANTHER" id="PTHR24421:SF10">
    <property type="entry name" value="NITRATE_NITRITE SENSOR PROTEIN NARQ"/>
    <property type="match status" value="1"/>
</dbReference>
<dbReference type="AlphaFoldDB" id="A0A6L6PKT1"/>
<gene>
    <name evidence="12" type="ORF">GM676_19180</name>
</gene>
<dbReference type="GO" id="GO:0016020">
    <property type="term" value="C:membrane"/>
    <property type="evidence" value="ECO:0007669"/>
    <property type="project" value="InterPro"/>
</dbReference>
<dbReference type="Pfam" id="PF07730">
    <property type="entry name" value="HisKA_3"/>
    <property type="match status" value="1"/>
</dbReference>
<evidence type="ECO:0000256" key="4">
    <source>
        <dbReference type="ARBA" id="ARBA00022679"/>
    </source>
</evidence>
<keyword evidence="7" id="KW-0067">ATP-binding</keyword>
<keyword evidence="5" id="KW-0547">Nucleotide-binding</keyword>
<dbReference type="PROSITE" id="PS50109">
    <property type="entry name" value="HIS_KIN"/>
    <property type="match status" value="1"/>
</dbReference>
<dbReference type="InterPro" id="IPR013656">
    <property type="entry name" value="PAS_4"/>
</dbReference>
<evidence type="ECO:0000256" key="5">
    <source>
        <dbReference type="ARBA" id="ARBA00022741"/>
    </source>
</evidence>
<dbReference type="SUPFAM" id="SSF55874">
    <property type="entry name" value="ATPase domain of HSP90 chaperone/DNA topoisomerase II/histidine kinase"/>
    <property type="match status" value="1"/>
</dbReference>
<dbReference type="Pfam" id="PF13426">
    <property type="entry name" value="PAS_9"/>
    <property type="match status" value="1"/>
</dbReference>
<dbReference type="InterPro" id="IPR036890">
    <property type="entry name" value="HATPase_C_sf"/>
</dbReference>
<dbReference type="SUPFAM" id="SSF55785">
    <property type="entry name" value="PYP-like sensor domain (PAS domain)"/>
    <property type="match status" value="2"/>
</dbReference>
<organism evidence="12 13">
    <name type="scientific">Duganella radicis</name>
    <dbReference type="NCBI Taxonomy" id="551988"/>
    <lineage>
        <taxon>Bacteria</taxon>
        <taxon>Pseudomonadati</taxon>
        <taxon>Pseudomonadota</taxon>
        <taxon>Betaproteobacteria</taxon>
        <taxon>Burkholderiales</taxon>
        <taxon>Oxalobacteraceae</taxon>
        <taxon>Telluria group</taxon>
        <taxon>Duganella</taxon>
    </lineage>
</organism>
<dbReference type="OrthoDB" id="8752517at2"/>
<evidence type="ECO:0000256" key="2">
    <source>
        <dbReference type="ARBA" id="ARBA00012438"/>
    </source>
</evidence>
<evidence type="ECO:0000256" key="7">
    <source>
        <dbReference type="ARBA" id="ARBA00022840"/>
    </source>
</evidence>
<sequence length="557" mass="60493">MSRRPRPALDRDELREVAERALAALPQPSAGADSDQLKQWHELQVGQIELEMQQLALAELASERDEAEIMRQRYATLYDLAPAGYLSLVDGGLIVRANLAAGELLQSERNDLIGKRFEQFLAPQAQAGLRRFLARLVESGERAVMEAPLFDANAADGASVTRQVRIEANLDAAAAKCRVILTDMGTPGVRDAARLRAMRVLDNIGEGVLVCDLDHNIVSVNHAFTTLTGYPVEEALGRNPRFLGRQDAHPPGYHADAMRQLRAEGQWAGDVFNRRRDGTPYTARMSLTVIRDGDAISYFIGVFSDVTAQREAEAALLRWSQELDVRVAERTAELSASREQLRQLAEHLETIKEEERKRIARDIHDELGQNLLALRIDISMLSARTSASHGLLHARVQAALHNVDATIRSVRGIMNELRPAVLDLGLPAALEWQAGEFGRRTGLSCALSLPDEAECAAIPPEMALVLFRAAQEALSNVRRHAAASRVEIALAMASGRLTLSVADNGIGLPPDGAAPGANGDAFGLIGMRQRVAALGGRLEIGPAAGGRGCRLALSFDL</sequence>
<dbReference type="SMART" id="SM00387">
    <property type="entry name" value="HATPase_c"/>
    <property type="match status" value="1"/>
</dbReference>
<dbReference type="InterPro" id="IPR005467">
    <property type="entry name" value="His_kinase_dom"/>
</dbReference>
<dbReference type="Pfam" id="PF02518">
    <property type="entry name" value="HATPase_c"/>
    <property type="match status" value="1"/>
</dbReference>
<evidence type="ECO:0000256" key="6">
    <source>
        <dbReference type="ARBA" id="ARBA00022777"/>
    </source>
</evidence>
<dbReference type="PROSITE" id="PS50113">
    <property type="entry name" value="PAC"/>
    <property type="match status" value="1"/>
</dbReference>
<dbReference type="Gene3D" id="1.20.5.1930">
    <property type="match status" value="1"/>
</dbReference>
<dbReference type="SMART" id="SM00086">
    <property type="entry name" value="PAC"/>
    <property type="match status" value="1"/>
</dbReference>
<dbReference type="InterPro" id="IPR050482">
    <property type="entry name" value="Sensor_HK_TwoCompSys"/>
</dbReference>
<dbReference type="Pfam" id="PF08448">
    <property type="entry name" value="PAS_4"/>
    <property type="match status" value="1"/>
</dbReference>
<dbReference type="GO" id="GO:0046983">
    <property type="term" value="F:protein dimerization activity"/>
    <property type="evidence" value="ECO:0007669"/>
    <property type="project" value="InterPro"/>
</dbReference>
<dbReference type="CDD" id="cd16917">
    <property type="entry name" value="HATPase_UhpB-NarQ-NarX-like"/>
    <property type="match status" value="1"/>
</dbReference>
<evidence type="ECO:0000256" key="8">
    <source>
        <dbReference type="ARBA" id="ARBA00023012"/>
    </source>
</evidence>
<name>A0A6L6PKT1_9BURK</name>
<feature type="domain" description="Histidine kinase" evidence="9">
    <location>
        <begin position="466"/>
        <end position="557"/>
    </location>
</feature>
<evidence type="ECO:0000259" key="9">
    <source>
        <dbReference type="PROSITE" id="PS50109"/>
    </source>
</evidence>
<evidence type="ECO:0000256" key="3">
    <source>
        <dbReference type="ARBA" id="ARBA00022553"/>
    </source>
</evidence>
<dbReference type="InterPro" id="IPR011712">
    <property type="entry name" value="Sig_transdc_His_kin_sub3_dim/P"/>
</dbReference>
<keyword evidence="6" id="KW-0418">Kinase</keyword>
<keyword evidence="13" id="KW-1185">Reference proteome</keyword>
<keyword evidence="8" id="KW-0902">Two-component regulatory system</keyword>
<dbReference type="GO" id="GO:0000155">
    <property type="term" value="F:phosphorelay sensor kinase activity"/>
    <property type="evidence" value="ECO:0007669"/>
    <property type="project" value="InterPro"/>
</dbReference>
<dbReference type="InterPro" id="IPR000700">
    <property type="entry name" value="PAS-assoc_C"/>
</dbReference>
<dbReference type="Gene3D" id="3.30.450.20">
    <property type="entry name" value="PAS domain"/>
    <property type="match status" value="2"/>
</dbReference>
<accession>A0A6L6PKT1</accession>
<dbReference type="InterPro" id="IPR001610">
    <property type="entry name" value="PAC"/>
</dbReference>
<dbReference type="GO" id="GO:0005524">
    <property type="term" value="F:ATP binding"/>
    <property type="evidence" value="ECO:0007669"/>
    <property type="project" value="UniProtKB-KW"/>
</dbReference>
<dbReference type="Proteomes" id="UP000475582">
    <property type="component" value="Unassembled WGS sequence"/>
</dbReference>
<comment type="caution">
    <text evidence="12">The sequence shown here is derived from an EMBL/GenBank/DDBJ whole genome shotgun (WGS) entry which is preliminary data.</text>
</comment>
<feature type="domain" description="PAS" evidence="10">
    <location>
        <begin position="193"/>
        <end position="239"/>
    </location>
</feature>
<dbReference type="Gene3D" id="3.30.565.10">
    <property type="entry name" value="Histidine kinase-like ATPase, C-terminal domain"/>
    <property type="match status" value="1"/>
</dbReference>
<dbReference type="RefSeq" id="WP_155465466.1">
    <property type="nucleotide sequence ID" value="NZ_WNKY01000022.1"/>
</dbReference>
<dbReference type="PROSITE" id="PS50112">
    <property type="entry name" value="PAS"/>
    <property type="match status" value="2"/>
</dbReference>
<feature type="domain" description="PAC" evidence="11">
    <location>
        <begin position="267"/>
        <end position="318"/>
    </location>
</feature>
<dbReference type="InterPro" id="IPR000014">
    <property type="entry name" value="PAS"/>
</dbReference>